<dbReference type="KEGG" id="pyr:P186_2011"/>
<dbReference type="EMBL" id="CP003098">
    <property type="protein sequence ID" value="AET33408.1"/>
    <property type="molecule type" value="Genomic_DNA"/>
</dbReference>
<name>G7VIC8_9CREN</name>
<organism evidence="1 2">
    <name type="scientific">Pyrobaculum ferrireducens</name>
    <dbReference type="NCBI Taxonomy" id="1104324"/>
    <lineage>
        <taxon>Archaea</taxon>
        <taxon>Thermoproteota</taxon>
        <taxon>Thermoprotei</taxon>
        <taxon>Thermoproteales</taxon>
        <taxon>Thermoproteaceae</taxon>
        <taxon>Pyrobaculum</taxon>
    </lineage>
</organism>
<keyword evidence="2" id="KW-1185">Reference proteome</keyword>
<proteinExistence type="predicted"/>
<dbReference type="HOGENOM" id="CLU_3148116_0_0_2"/>
<protein>
    <submittedName>
        <fullName evidence="1">Uncharacterized protein</fullName>
    </submittedName>
</protein>
<dbReference type="STRING" id="1104324.P186_2011"/>
<sequence length="48" mass="5482">MTGEDAIKIFSPLKKAIRAFTTDVYDDPSTDIKVVYVAYIEKIIIYIL</sequence>
<gene>
    <name evidence="1" type="ORF">P186_2011</name>
</gene>
<accession>G7VIC8</accession>
<evidence type="ECO:0000313" key="1">
    <source>
        <dbReference type="EMBL" id="AET33408.1"/>
    </source>
</evidence>
<reference evidence="1 2" key="1">
    <citation type="journal article" date="2012" name="J. Bacteriol.">
        <title>Complete genome sequence of strain 1860, a crenarchaeon of the genus pyrobaculum able to grow with various electron acceptors.</title>
        <authorList>
            <person name="Mardanov A.V."/>
            <person name="Gumerov V.M."/>
            <person name="Slobodkina G.B."/>
            <person name="Beletsky A.V."/>
            <person name="Bonch-Osmolovskaya E.A."/>
            <person name="Ravin N.V."/>
            <person name="Skryabin K.G."/>
        </authorList>
    </citation>
    <scope>NUCLEOTIDE SEQUENCE [LARGE SCALE GENOMIC DNA]</scope>
    <source>
        <strain evidence="1 2">1860</strain>
    </source>
</reference>
<dbReference type="Proteomes" id="UP000005867">
    <property type="component" value="Chromosome"/>
</dbReference>
<dbReference type="AlphaFoldDB" id="G7VIC8"/>
<dbReference type="BioCyc" id="PSP1104324:GJSN-1964-MONOMER"/>
<evidence type="ECO:0000313" key="2">
    <source>
        <dbReference type="Proteomes" id="UP000005867"/>
    </source>
</evidence>